<protein>
    <submittedName>
        <fullName evidence="2">Uncharacterized protein</fullName>
    </submittedName>
</protein>
<dbReference type="EMBL" id="LGRX02012660">
    <property type="protein sequence ID" value="KAK3267033.1"/>
    <property type="molecule type" value="Genomic_DNA"/>
</dbReference>
<feature type="non-terminal residue" evidence="2">
    <location>
        <position position="165"/>
    </location>
</feature>
<dbReference type="Proteomes" id="UP001190700">
    <property type="component" value="Unassembled WGS sequence"/>
</dbReference>
<keyword evidence="3" id="KW-1185">Reference proteome</keyword>
<proteinExistence type="predicted"/>
<comment type="caution">
    <text evidence="2">The sequence shown here is derived from an EMBL/GenBank/DDBJ whole genome shotgun (WGS) entry which is preliminary data.</text>
</comment>
<sequence>MEAVKLFAAFFFLASLIPATSAATDEYIREAVTRAFSSFPSRSPEEEVHPSDLRAFLSHLRDQENQHVLSTSHAQTVHVNRMLHTIQAEHVLAEKEMFSLESLQAALLSQTDAFGRHLEAPFVSGESACAGLPESVLRRQGSCEVQEPTPWSLRSALRAHAHAGE</sequence>
<organism evidence="2 3">
    <name type="scientific">Cymbomonas tetramitiformis</name>
    <dbReference type="NCBI Taxonomy" id="36881"/>
    <lineage>
        <taxon>Eukaryota</taxon>
        <taxon>Viridiplantae</taxon>
        <taxon>Chlorophyta</taxon>
        <taxon>Pyramimonadophyceae</taxon>
        <taxon>Pyramimonadales</taxon>
        <taxon>Pyramimonadaceae</taxon>
        <taxon>Cymbomonas</taxon>
    </lineage>
</organism>
<gene>
    <name evidence="2" type="ORF">CYMTET_24384</name>
</gene>
<reference evidence="2 3" key="1">
    <citation type="journal article" date="2015" name="Genome Biol. Evol.">
        <title>Comparative Genomics of a Bacterivorous Green Alga Reveals Evolutionary Causalities and Consequences of Phago-Mixotrophic Mode of Nutrition.</title>
        <authorList>
            <person name="Burns J.A."/>
            <person name="Paasch A."/>
            <person name="Narechania A."/>
            <person name="Kim E."/>
        </authorList>
    </citation>
    <scope>NUCLEOTIDE SEQUENCE [LARGE SCALE GENOMIC DNA]</scope>
    <source>
        <strain evidence="2 3">PLY_AMNH</strain>
    </source>
</reference>
<feature type="signal peptide" evidence="1">
    <location>
        <begin position="1"/>
        <end position="22"/>
    </location>
</feature>
<name>A0AAE0KZZ0_9CHLO</name>
<evidence type="ECO:0000313" key="2">
    <source>
        <dbReference type="EMBL" id="KAK3267033.1"/>
    </source>
</evidence>
<feature type="chain" id="PRO_5042205114" evidence="1">
    <location>
        <begin position="23"/>
        <end position="165"/>
    </location>
</feature>
<evidence type="ECO:0000256" key="1">
    <source>
        <dbReference type="SAM" id="SignalP"/>
    </source>
</evidence>
<accession>A0AAE0KZZ0</accession>
<evidence type="ECO:0000313" key="3">
    <source>
        <dbReference type="Proteomes" id="UP001190700"/>
    </source>
</evidence>
<keyword evidence="1" id="KW-0732">Signal</keyword>
<dbReference type="AlphaFoldDB" id="A0AAE0KZZ0"/>